<name>A0A9X6RPD5_HYPEX</name>
<evidence type="ECO:0000256" key="3">
    <source>
        <dbReference type="ARBA" id="ARBA00022692"/>
    </source>
</evidence>
<evidence type="ECO:0000256" key="4">
    <source>
        <dbReference type="ARBA" id="ARBA00022989"/>
    </source>
</evidence>
<feature type="transmembrane region" description="Helical" evidence="7">
    <location>
        <begin position="250"/>
        <end position="267"/>
    </location>
</feature>
<evidence type="ECO:0000256" key="7">
    <source>
        <dbReference type="SAM" id="Phobius"/>
    </source>
</evidence>
<feature type="transmembrane region" description="Helical" evidence="7">
    <location>
        <begin position="311"/>
        <end position="330"/>
    </location>
</feature>
<evidence type="ECO:0000256" key="5">
    <source>
        <dbReference type="ARBA" id="ARBA00023136"/>
    </source>
</evidence>
<evidence type="ECO:0000256" key="2">
    <source>
        <dbReference type="ARBA" id="ARBA00007018"/>
    </source>
</evidence>
<dbReference type="Proteomes" id="UP000192578">
    <property type="component" value="Unassembled WGS sequence"/>
</dbReference>
<evidence type="ECO:0000313" key="9">
    <source>
        <dbReference type="Proteomes" id="UP000192578"/>
    </source>
</evidence>
<evidence type="ECO:0000256" key="1">
    <source>
        <dbReference type="ARBA" id="ARBA00004141"/>
    </source>
</evidence>
<dbReference type="AlphaFoldDB" id="A0A9X6RPD5"/>
<comment type="similarity">
    <text evidence="2">Belongs to the ADIPOR family.</text>
</comment>
<feature type="transmembrane region" description="Helical" evidence="7">
    <location>
        <begin position="185"/>
        <end position="204"/>
    </location>
</feature>
<keyword evidence="9" id="KW-1185">Reference proteome</keyword>
<feature type="transmembrane region" description="Helical" evidence="7">
    <location>
        <begin position="382"/>
        <end position="398"/>
    </location>
</feature>
<feature type="transmembrane region" description="Helical" evidence="7">
    <location>
        <begin position="279"/>
        <end position="299"/>
    </location>
</feature>
<protein>
    <submittedName>
        <fullName evidence="8">Adiponectin receptor protein</fullName>
    </submittedName>
</protein>
<feature type="transmembrane region" description="Helical" evidence="7">
    <location>
        <begin position="216"/>
        <end position="238"/>
    </location>
</feature>
<keyword evidence="3 7" id="KW-0812">Transmembrane</keyword>
<accession>A0A9X6RPD5</accession>
<feature type="binding site" evidence="6">
    <location>
        <position position="384"/>
    </location>
    <ligand>
        <name>Zn(2+)</name>
        <dbReference type="ChEBI" id="CHEBI:29105"/>
    </ligand>
</feature>
<comment type="caution">
    <text evidence="8">The sequence shown here is derived from an EMBL/GenBank/DDBJ whole genome shotgun (WGS) entry which is preliminary data.</text>
</comment>
<keyword evidence="5 7" id="KW-0472">Membrane</keyword>
<dbReference type="GO" id="GO:0033211">
    <property type="term" value="P:adiponectin-activated signaling pathway"/>
    <property type="evidence" value="ECO:0007669"/>
    <property type="project" value="TreeGrafter"/>
</dbReference>
<gene>
    <name evidence="8" type="ORF">BV898_19035</name>
</gene>
<evidence type="ECO:0000313" key="8">
    <source>
        <dbReference type="EMBL" id="OWA54636.1"/>
    </source>
</evidence>
<keyword evidence="8" id="KW-0675">Receptor</keyword>
<dbReference type="GO" id="GO:0005886">
    <property type="term" value="C:plasma membrane"/>
    <property type="evidence" value="ECO:0007669"/>
    <property type="project" value="TreeGrafter"/>
</dbReference>
<dbReference type="InterPro" id="IPR004254">
    <property type="entry name" value="AdipoR/HlyIII-related"/>
</dbReference>
<reference evidence="9" key="1">
    <citation type="submission" date="2017-01" db="EMBL/GenBank/DDBJ databases">
        <title>Comparative genomics of anhydrobiosis in the tardigrade Hypsibius dujardini.</title>
        <authorList>
            <person name="Yoshida Y."/>
            <person name="Koutsovoulos G."/>
            <person name="Laetsch D."/>
            <person name="Stevens L."/>
            <person name="Kumar S."/>
            <person name="Horikawa D."/>
            <person name="Ishino K."/>
            <person name="Komine S."/>
            <person name="Tomita M."/>
            <person name="Blaxter M."/>
            <person name="Arakawa K."/>
        </authorList>
    </citation>
    <scope>NUCLEOTIDE SEQUENCE [LARGE SCALE GENOMIC DNA]</scope>
    <source>
        <strain evidence="9">Z151</strain>
    </source>
</reference>
<dbReference type="PANTHER" id="PTHR20855">
    <property type="entry name" value="ADIPOR/PROGESTIN RECEPTOR-RELATED"/>
    <property type="match status" value="1"/>
</dbReference>
<feature type="binding site" evidence="6">
    <location>
        <position position="234"/>
    </location>
    <ligand>
        <name>Zn(2+)</name>
        <dbReference type="ChEBI" id="CHEBI:29105"/>
    </ligand>
</feature>
<comment type="subcellular location">
    <subcellularLocation>
        <location evidence="1">Membrane</location>
        <topology evidence="1">Multi-pass membrane protein</topology>
    </subcellularLocation>
</comment>
<evidence type="ECO:0000256" key="6">
    <source>
        <dbReference type="PIRSR" id="PIRSR604254-1"/>
    </source>
</evidence>
<feature type="transmembrane region" description="Helical" evidence="7">
    <location>
        <begin position="342"/>
        <end position="362"/>
    </location>
</feature>
<dbReference type="GO" id="GO:0038023">
    <property type="term" value="F:signaling receptor activity"/>
    <property type="evidence" value="ECO:0007669"/>
    <property type="project" value="TreeGrafter"/>
</dbReference>
<keyword evidence="6" id="KW-0862">Zinc</keyword>
<proteinExistence type="inferred from homology"/>
<keyword evidence="6" id="KW-0479">Metal-binding</keyword>
<organism evidence="8 9">
    <name type="scientific">Hypsibius exemplaris</name>
    <name type="common">Freshwater tardigrade</name>
    <dbReference type="NCBI Taxonomy" id="2072580"/>
    <lineage>
        <taxon>Eukaryota</taxon>
        <taxon>Metazoa</taxon>
        <taxon>Ecdysozoa</taxon>
        <taxon>Tardigrada</taxon>
        <taxon>Eutardigrada</taxon>
        <taxon>Parachela</taxon>
        <taxon>Hypsibioidea</taxon>
        <taxon>Hypsibiidae</taxon>
        <taxon>Hypsibius</taxon>
    </lineage>
</organism>
<dbReference type="Pfam" id="PF03006">
    <property type="entry name" value="HlyIII"/>
    <property type="match status" value="1"/>
</dbReference>
<sequence>MATFNKGMADDNAIEYATDAISMLELPSVTTFYSADGDAVRTFEDQFSVIEEEQQGLRERYPLREGPEGEEDIEDMDLDDVLNEEDILPLPELPDPHHPSFLEEMKMDGETAFCAGIEFIHEASGRAQRIIQRVWKATWIQTPFHHLPEWLKDNDFLRAGHRPQIHSFRECFRSMFRIHTETGNIWTHLLGCVAFVGVAIYILMSQQFPPDEKWAFTAFFVSAILCMGFSFMFHTLYCHSRSVGLLFLKLDYCGIALLILGSFVPWLHFGFYCQTVTKIVYLSVISVFAVCAVIVSLWDRFSQPRFRPIRAAVFLALGSSGLVPAFHSIIALGWTRSMQEASIHWLFFMGFLYIFGSLMYAFRCPERFFPGRFDIWFQSHQIFHVFVVIAAFVHYHGISSMASHRFSLGRCPNLPAELLEAASVSALV</sequence>
<keyword evidence="4 7" id="KW-1133">Transmembrane helix</keyword>
<dbReference type="GO" id="GO:0046872">
    <property type="term" value="F:metal ion binding"/>
    <property type="evidence" value="ECO:0007669"/>
    <property type="project" value="UniProtKB-KW"/>
</dbReference>
<dbReference type="EMBL" id="MTYJ01000435">
    <property type="protein sequence ID" value="OWA54636.1"/>
    <property type="molecule type" value="Genomic_DNA"/>
</dbReference>
<dbReference type="PANTHER" id="PTHR20855:SF52">
    <property type="entry name" value="ADIPONECTIN RECEPTOR PROTEIN"/>
    <property type="match status" value="1"/>
</dbReference>
<dbReference type="OrthoDB" id="5585746at2759"/>
<feature type="binding site" evidence="6">
    <location>
        <position position="380"/>
    </location>
    <ligand>
        <name>Zn(2+)</name>
        <dbReference type="ChEBI" id="CHEBI:29105"/>
    </ligand>
</feature>